<dbReference type="Pfam" id="PF01225">
    <property type="entry name" value="Mur_ligase"/>
    <property type="match status" value="2"/>
</dbReference>
<feature type="modified residue" description="N6-carboxylysine" evidence="11">
    <location>
        <position position="393"/>
    </location>
</feature>
<evidence type="ECO:0000256" key="2">
    <source>
        <dbReference type="ARBA" id="ARBA00022490"/>
    </source>
</evidence>
<dbReference type="Pfam" id="PF02875">
    <property type="entry name" value="Mur_ligase_C"/>
    <property type="match status" value="2"/>
</dbReference>
<dbReference type="NCBIfam" id="NF001124">
    <property type="entry name" value="PRK00139.1-2"/>
    <property type="match status" value="1"/>
</dbReference>
<keyword evidence="8 12" id="KW-0573">Peptidoglycan synthesis</keyword>
<keyword evidence="5 12" id="KW-0547">Nucleotide-binding</keyword>
<proteinExistence type="inferred from homology"/>
<keyword evidence="3 12" id="KW-0436">Ligase</keyword>
<comment type="function">
    <text evidence="12 14">Involved in cell wall formation. Catalyzes the final step in the synthesis of UDP-N-acetylmuramoyl-pentapeptide, the precursor of murein.</text>
</comment>
<feature type="domain" description="Mur ligase central" evidence="19">
    <location>
        <begin position="282"/>
        <end position="485"/>
    </location>
</feature>
<dbReference type="GO" id="GO:0005737">
    <property type="term" value="C:cytoplasm"/>
    <property type="evidence" value="ECO:0007669"/>
    <property type="project" value="UniProtKB-SubCell"/>
</dbReference>
<accession>S9TL29</accession>
<feature type="binding site" evidence="11">
    <location>
        <position position="629"/>
    </location>
    <ligand>
        <name>meso-2,6-diaminopimelate</name>
        <dbReference type="ChEBI" id="CHEBI:57791"/>
    </ligand>
</feature>
<keyword evidence="11" id="KW-0460">Magnesium</keyword>
<comment type="pathway">
    <text evidence="12 13">Cell wall biogenesis; peptidoglycan biosynthesis.</text>
</comment>
<comment type="function">
    <text evidence="11">Catalyzes the addition of meso-diaminopimelic acid to the nucleotide precursor UDP-N-acetylmuramoyl-L-alanyl-D-glutamate (UMAG) in the biosynthesis of bacterial cell-wall peptidoglycan.</text>
</comment>
<dbReference type="SUPFAM" id="SSF56601">
    <property type="entry name" value="beta-lactamase/transpeptidase-like"/>
    <property type="match status" value="1"/>
</dbReference>
<dbReference type="InterPro" id="IPR036615">
    <property type="entry name" value="Mur_ligase_C_dom_sf"/>
</dbReference>
<dbReference type="SUPFAM" id="SSF53244">
    <property type="entry name" value="MurD-like peptide ligases, peptide-binding domain"/>
    <property type="match status" value="2"/>
</dbReference>
<dbReference type="Gene3D" id="3.90.190.20">
    <property type="entry name" value="Mur ligase, C-terminal domain"/>
    <property type="match status" value="2"/>
</dbReference>
<comment type="caution">
    <text evidence="12">Lacks conserved residue(s) required for the propagation of feature annotation.</text>
</comment>
<dbReference type="eggNOG" id="COG0769">
    <property type="taxonomic scope" value="Bacteria"/>
</dbReference>
<comment type="PTM">
    <text evidence="11">Carboxylation is probably crucial for Mg(2+) binding and, consequently, for the gamma-phosphate positioning of ATP.</text>
</comment>
<dbReference type="Gene3D" id="3.40.710.10">
    <property type="entry name" value="DD-peptidase/beta-lactamase superfamily"/>
    <property type="match status" value="1"/>
</dbReference>
<feature type="binding site" evidence="11">
    <location>
        <position position="557"/>
    </location>
    <ligand>
        <name>meso-2,6-diaminopimelate</name>
        <dbReference type="ChEBI" id="CHEBI:57791"/>
    </ligand>
</feature>
<evidence type="ECO:0000256" key="8">
    <source>
        <dbReference type="ARBA" id="ARBA00022984"/>
    </source>
</evidence>
<dbReference type="InterPro" id="IPR036565">
    <property type="entry name" value="Mur-like_cat_sf"/>
</dbReference>
<dbReference type="PATRIC" id="fig|1316936.3.peg.550"/>
<evidence type="ECO:0000256" key="10">
    <source>
        <dbReference type="ARBA" id="ARBA00023316"/>
    </source>
</evidence>
<feature type="binding site" evidence="11">
    <location>
        <position position="359"/>
    </location>
    <ligand>
        <name>UDP-N-acetyl-alpha-D-muramoyl-L-alanyl-D-glutamate</name>
        <dbReference type="ChEBI" id="CHEBI:83900"/>
    </ligand>
</feature>
<dbReference type="GO" id="GO:0000287">
    <property type="term" value="F:magnesium ion binding"/>
    <property type="evidence" value="ECO:0007669"/>
    <property type="project" value="UniProtKB-UniRule"/>
</dbReference>
<comment type="similarity">
    <text evidence="12">Belongs to the MurCDEF family. MurF subfamily.</text>
</comment>
<evidence type="ECO:0000259" key="18">
    <source>
        <dbReference type="Pfam" id="PF02875"/>
    </source>
</evidence>
<dbReference type="EC" id="6.3.2.10" evidence="12"/>
<dbReference type="GO" id="GO:0071555">
    <property type="term" value="P:cell wall organization"/>
    <property type="evidence" value="ECO:0007669"/>
    <property type="project" value="UniProtKB-KW"/>
</dbReference>
<dbReference type="STRING" id="1316936.K678_02750"/>
<dbReference type="InterPro" id="IPR013221">
    <property type="entry name" value="Mur_ligase_cen"/>
</dbReference>
<evidence type="ECO:0000256" key="4">
    <source>
        <dbReference type="ARBA" id="ARBA00022618"/>
    </source>
</evidence>
<evidence type="ECO:0000259" key="16">
    <source>
        <dbReference type="Pfam" id="PF00905"/>
    </source>
</evidence>
<dbReference type="Gene3D" id="3.40.1190.10">
    <property type="entry name" value="Mur-like, catalytic domain"/>
    <property type="match status" value="2"/>
</dbReference>
<evidence type="ECO:0000256" key="6">
    <source>
        <dbReference type="ARBA" id="ARBA00022840"/>
    </source>
</evidence>
<feature type="binding site" evidence="11">
    <location>
        <position position="203"/>
    </location>
    <ligand>
        <name>UDP-N-acetyl-alpha-D-muramoyl-L-alanyl-D-glutamate</name>
        <dbReference type="ChEBI" id="CHEBI:83900"/>
    </ligand>
</feature>
<feature type="binding site" evidence="11">
    <location>
        <begin position="326"/>
        <end position="327"/>
    </location>
    <ligand>
        <name>UDP-N-acetyl-alpha-D-muramoyl-L-alanyl-D-glutamate</name>
        <dbReference type="ChEBI" id="CHEBI:83900"/>
    </ligand>
</feature>
<dbReference type="NCBIfam" id="NF010693">
    <property type="entry name" value="PRK14093.1"/>
    <property type="match status" value="1"/>
</dbReference>
<evidence type="ECO:0000256" key="13">
    <source>
        <dbReference type="RuleBase" id="RU004135"/>
    </source>
</evidence>
<keyword evidence="2 12" id="KW-0963">Cytoplasm</keyword>
<dbReference type="GO" id="GO:0008658">
    <property type="term" value="F:penicillin binding"/>
    <property type="evidence" value="ECO:0007669"/>
    <property type="project" value="InterPro"/>
</dbReference>
<feature type="region of interest" description="Disordered" evidence="15">
    <location>
        <begin position="155"/>
        <end position="199"/>
    </location>
</feature>
<feature type="binding site" evidence="11">
    <location>
        <position position="361"/>
    </location>
    <ligand>
        <name>UDP-N-acetyl-alpha-D-muramoyl-L-alanyl-D-glutamate</name>
        <dbReference type="ChEBI" id="CHEBI:83900"/>
    </ligand>
</feature>
<dbReference type="InterPro" id="IPR005863">
    <property type="entry name" value="UDP-N-AcMur_synth"/>
</dbReference>
<comment type="similarity">
    <text evidence="1 11">Belongs to the MurCDEF family. MurE subfamily.</text>
</comment>
<dbReference type="NCBIfam" id="NF001126">
    <property type="entry name" value="PRK00139.1-4"/>
    <property type="match status" value="1"/>
</dbReference>
<feature type="domain" description="Mur ligase central" evidence="19">
    <location>
        <begin position="773"/>
        <end position="962"/>
    </location>
</feature>
<feature type="domain" description="Mur ligase C-terminal" evidence="18">
    <location>
        <begin position="507"/>
        <end position="631"/>
    </location>
</feature>
<feature type="binding site" evidence="11">
    <location>
        <begin position="581"/>
        <end position="584"/>
    </location>
    <ligand>
        <name>meso-2,6-diaminopimelate</name>
        <dbReference type="ChEBI" id="CHEBI:57791"/>
    </ligand>
</feature>
<dbReference type="Pfam" id="PF00905">
    <property type="entry name" value="Transpeptidase"/>
    <property type="match status" value="1"/>
</dbReference>
<keyword evidence="9 12" id="KW-0131">Cell cycle</keyword>
<dbReference type="InterPro" id="IPR000713">
    <property type="entry name" value="Mur_ligase_N"/>
</dbReference>
<reference evidence="20 21" key="1">
    <citation type="submission" date="2013-04" db="EMBL/GenBank/DDBJ databases">
        <authorList>
            <person name="Kuznetsov B."/>
            <person name="Ivanovsky R."/>
        </authorList>
    </citation>
    <scope>NUCLEOTIDE SEQUENCE [LARGE SCALE GENOMIC DNA]</scope>
    <source>
        <strain evidence="20 21">MGU-K5</strain>
    </source>
</reference>
<feature type="domain" description="Mur ligase N-terminal catalytic" evidence="17">
    <location>
        <begin position="691"/>
        <end position="755"/>
    </location>
</feature>
<dbReference type="GO" id="GO:0005524">
    <property type="term" value="F:ATP binding"/>
    <property type="evidence" value="ECO:0007669"/>
    <property type="project" value="UniProtKB-UniRule"/>
</dbReference>
<dbReference type="InterPro" id="IPR005761">
    <property type="entry name" value="UDP-N-AcMur-Glu-dNH2Pim_ligase"/>
</dbReference>
<dbReference type="EC" id="6.3.2.13" evidence="11"/>
<evidence type="ECO:0000256" key="7">
    <source>
        <dbReference type="ARBA" id="ARBA00022960"/>
    </source>
</evidence>
<evidence type="ECO:0000256" key="3">
    <source>
        <dbReference type="ARBA" id="ARBA00022598"/>
    </source>
</evidence>
<dbReference type="Pfam" id="PF08245">
    <property type="entry name" value="Mur_ligase_M"/>
    <property type="match status" value="2"/>
</dbReference>
<keyword evidence="4 12" id="KW-0132">Cell division</keyword>
<dbReference type="InterPro" id="IPR051046">
    <property type="entry name" value="MurCDEF_CellWall_CoF430Synth"/>
</dbReference>
<name>S9TL29_MAGFU</name>
<dbReference type="HAMAP" id="MF_02019">
    <property type="entry name" value="MurF"/>
    <property type="match status" value="1"/>
</dbReference>
<evidence type="ECO:0000256" key="9">
    <source>
        <dbReference type="ARBA" id="ARBA00023306"/>
    </source>
</evidence>
<dbReference type="GO" id="GO:0051301">
    <property type="term" value="P:cell division"/>
    <property type="evidence" value="ECO:0007669"/>
    <property type="project" value="UniProtKB-KW"/>
</dbReference>
<sequence>MTPLQLLAGTAALVNGGEYRNPTLIAHAPDEQIPGVRVIKPKTSAQIRDLMRMVVTEGTGKKANVPGYDVGGKTGTAEKVGHGGYRRKAVLSSFIAAFPMDDPRYVVLVMVDEPQSTRETYGFIAAGWTAAPSAGRIIAQIAPLLGLMPKPVAPPNRSPIAPATDALPPPPPRREGTTLPRLTDLLPSHTGPDPIITGLTADSRQVRPGFLFAALPGSRNDGRTFIPAALAAGAVAILVPDGSIVDGLPDSVALIHAPHPRRRLALLAAAFAGAQPETMVAVTGTNGKTSTAWFFRQIMGTLGHRAAAIGTLGVIAEGWDNQGGLTTPDPVALHAILAKLAGMGVTHASLEASSHGLDQERLDGVALKAAAFTNLTRDHLDYHRDMEAYAAAKRRLFSELLHGDSVAVIDMDSDWSPYFADAATRHGRRLITTGAAGNDIRLIEAKPTPNGQDLHLTLFGRDVSVALPLAGRFQAHNALSALGLAIGIGEDADRALAALEHLEGVPGRLQRVAERANGAAIFVDYAHTPDALETVLRALKPHASGRLVALFGCGGNRDPGKRGLMGSIAGRLADAAIITDDNPRDESPAAIRAAILGGCLGGVEIGDRHAAIRTAIAGLGSGDVLVIAGKGHETGQIVGESVLPFDDCAEARAAVAAADGHMGADLPLWTSAEAAEATSGTATGPGWLAFGVSIDSRSIRHGDLFVALAGPVHDGHDHVAAALEAGAAAAIVSRRPEGIAENAPLLLVADTTAALTALGRAARARSNARIAAITGSVGKTGTKEMLGLALAELGPTHTTAGNLNNHYGVPLSLARMPRDAAFAVFELGMNHPGELTPLSALVRPHVAIITAVEAVHLEFFGSTEEIADAKAEILSGLEPGGIAVLPRDNRHYHRLAGAAAILGHKTRSFGNHIDSTARLLDCGIDPGSTAVFALIDERALAYRVGVPGQHWALNSLAVLLAAEALGADPIRAARSLGAMTAPKGRGQRKRLPFGGGNIEVIDESYNASPVSMAAAIATLASSRPAKGARRIAVLGDMLELGEDSPALHVGLAEAIETWGIDLVYTAGPLMSHLHRALDVARRGGHADSAEAVIPLVLEGLRPGDVVMVKGSAGSRMNRVVQALTERVPGQDAI</sequence>
<dbReference type="HAMAP" id="MF_00208">
    <property type="entry name" value="MurE"/>
    <property type="match status" value="1"/>
</dbReference>
<comment type="catalytic activity">
    <reaction evidence="11">
        <text>UDP-N-acetyl-alpha-D-muramoyl-L-alanyl-D-glutamate + meso-2,6-diaminopimelate + ATP = UDP-N-acetyl-alpha-D-muramoyl-L-alanyl-gamma-D-glutamyl-meso-2,6-diaminopimelate + ADP + phosphate + H(+)</text>
        <dbReference type="Rhea" id="RHEA:23676"/>
        <dbReference type="ChEBI" id="CHEBI:15378"/>
        <dbReference type="ChEBI" id="CHEBI:30616"/>
        <dbReference type="ChEBI" id="CHEBI:43474"/>
        <dbReference type="ChEBI" id="CHEBI:57791"/>
        <dbReference type="ChEBI" id="CHEBI:83900"/>
        <dbReference type="ChEBI" id="CHEBI:83905"/>
        <dbReference type="ChEBI" id="CHEBI:456216"/>
        <dbReference type="EC" id="6.3.2.13"/>
    </reaction>
</comment>
<dbReference type="GO" id="GO:0009252">
    <property type="term" value="P:peptidoglycan biosynthetic process"/>
    <property type="evidence" value="ECO:0007669"/>
    <property type="project" value="UniProtKB-UniRule"/>
</dbReference>
<dbReference type="GO" id="GO:0047480">
    <property type="term" value="F:UDP-N-acetylmuramoyl-tripeptide-D-alanyl-D-alanine ligase activity"/>
    <property type="evidence" value="ECO:0007669"/>
    <property type="project" value="UniProtKB-UniRule"/>
</dbReference>
<feature type="binding site" evidence="11">
    <location>
        <position position="353"/>
    </location>
    <ligand>
        <name>UDP-N-acetyl-alpha-D-muramoyl-L-alanyl-D-glutamate</name>
        <dbReference type="ChEBI" id="CHEBI:83900"/>
    </ligand>
</feature>
<dbReference type="InterPro" id="IPR018109">
    <property type="entry name" value="Folylpolyglutamate_synth_CS"/>
</dbReference>
<dbReference type="SUPFAM" id="SSF53623">
    <property type="entry name" value="MurD-like peptide ligases, catalytic domain"/>
    <property type="match status" value="2"/>
</dbReference>
<evidence type="ECO:0000313" key="21">
    <source>
        <dbReference type="Proteomes" id="UP000015350"/>
    </source>
</evidence>
<evidence type="ECO:0000256" key="11">
    <source>
        <dbReference type="HAMAP-Rule" id="MF_00208"/>
    </source>
</evidence>
<feature type="binding site" evidence="11">
    <location>
        <position position="633"/>
    </location>
    <ligand>
        <name>meso-2,6-diaminopimelate</name>
        <dbReference type="ChEBI" id="CHEBI:57791"/>
    </ligand>
</feature>
<evidence type="ECO:0000256" key="15">
    <source>
        <dbReference type="SAM" id="MobiDB-lite"/>
    </source>
</evidence>
<dbReference type="InterPro" id="IPR001460">
    <property type="entry name" value="PCN-bd_Tpept"/>
</dbReference>
<dbReference type="PANTHER" id="PTHR43024:SF1">
    <property type="entry name" value="UDP-N-ACETYLMURAMOYL-TRIPEPTIDE--D-ALANYL-D-ALANINE LIGASE"/>
    <property type="match status" value="1"/>
</dbReference>
<comment type="cofactor">
    <cofactor evidence="11">
        <name>Mg(2+)</name>
        <dbReference type="ChEBI" id="CHEBI:18420"/>
    </cofactor>
</comment>
<dbReference type="PANTHER" id="PTHR43024">
    <property type="entry name" value="UDP-N-ACETYLMURAMOYL-TRIPEPTIDE--D-ALANYL-D-ALANINE LIGASE"/>
    <property type="match status" value="1"/>
</dbReference>
<dbReference type="GO" id="GO:0008766">
    <property type="term" value="F:UDP-N-acetylmuramoylalanyl-D-glutamyl-2,6-diaminopimelate-D-alanyl-D-alanine ligase activity"/>
    <property type="evidence" value="ECO:0007669"/>
    <property type="project" value="RHEA"/>
</dbReference>
<dbReference type="eggNOG" id="COG0768">
    <property type="taxonomic scope" value="Bacteria"/>
</dbReference>
<feature type="binding site" evidence="11">
    <location>
        <begin position="284"/>
        <end position="290"/>
    </location>
    <ligand>
        <name>ATP</name>
        <dbReference type="ChEBI" id="CHEBI:30616"/>
    </ligand>
</feature>
<keyword evidence="10 12" id="KW-0961">Cell wall biogenesis/degradation</keyword>
<dbReference type="GO" id="GO:0004326">
    <property type="term" value="F:tetrahydrofolylpolyglutamate synthase activity"/>
    <property type="evidence" value="ECO:0007669"/>
    <property type="project" value="InterPro"/>
</dbReference>
<keyword evidence="7 12" id="KW-0133">Cell shape</keyword>
<dbReference type="InterPro" id="IPR035911">
    <property type="entry name" value="MurE/MurF_N"/>
</dbReference>
<evidence type="ECO:0000256" key="14">
    <source>
        <dbReference type="RuleBase" id="RU004136"/>
    </source>
</evidence>
<feature type="domain" description="Mur ligase N-terminal catalytic" evidence="17">
    <location>
        <begin position="196"/>
        <end position="270"/>
    </location>
</feature>
<keyword evidence="6 12" id="KW-0067">ATP-binding</keyword>
<comment type="catalytic activity">
    <reaction evidence="12 14">
        <text>D-alanyl-D-alanine + UDP-N-acetyl-alpha-D-muramoyl-L-alanyl-gamma-D-glutamyl-meso-2,6-diaminopimelate + ATP = UDP-N-acetyl-alpha-D-muramoyl-L-alanyl-gamma-D-glutamyl-meso-2,6-diaminopimeloyl-D-alanyl-D-alanine + ADP + phosphate + H(+)</text>
        <dbReference type="Rhea" id="RHEA:28374"/>
        <dbReference type="ChEBI" id="CHEBI:15378"/>
        <dbReference type="ChEBI" id="CHEBI:30616"/>
        <dbReference type="ChEBI" id="CHEBI:43474"/>
        <dbReference type="ChEBI" id="CHEBI:57822"/>
        <dbReference type="ChEBI" id="CHEBI:61386"/>
        <dbReference type="ChEBI" id="CHEBI:83905"/>
        <dbReference type="ChEBI" id="CHEBI:456216"/>
        <dbReference type="EC" id="6.3.2.10"/>
    </reaction>
</comment>
<dbReference type="AlphaFoldDB" id="S9TL29"/>
<organism evidence="20 21">
    <name type="scientific">Magnetospirillum fulvum MGU-K5</name>
    <dbReference type="NCBI Taxonomy" id="1316936"/>
    <lineage>
        <taxon>Bacteria</taxon>
        <taxon>Pseudomonadati</taxon>
        <taxon>Pseudomonadota</taxon>
        <taxon>Alphaproteobacteria</taxon>
        <taxon>Rhodospirillales</taxon>
        <taxon>Rhodospirillaceae</taxon>
        <taxon>Magnetospirillum</taxon>
    </lineage>
</organism>
<feature type="domain" description="Mur ligase C-terminal" evidence="18">
    <location>
        <begin position="996"/>
        <end position="1111"/>
    </location>
</feature>
<dbReference type="GO" id="GO:0008765">
    <property type="term" value="F:UDP-N-acetylmuramoylalanyl-D-glutamate-2,6-diaminopimelate ligase activity"/>
    <property type="evidence" value="ECO:0007669"/>
    <property type="project" value="UniProtKB-UniRule"/>
</dbReference>
<protein>
    <recommendedName>
        <fullName evidence="11 12">Multifunctional fusion protein</fullName>
    </recommendedName>
    <domain>
        <recommendedName>
            <fullName evidence="11">UDP-N-acetylmuramoyl-L-alanyl-D-glutamate--2,6-diaminopimelate ligase</fullName>
            <ecNumber evidence="11">6.3.2.13</ecNumber>
        </recommendedName>
        <alternativeName>
            <fullName evidence="11">Meso-A2pm-adding enzyme</fullName>
        </alternativeName>
        <alternativeName>
            <fullName evidence="11">Meso-diaminopimelate-adding enzyme</fullName>
        </alternativeName>
        <alternativeName>
            <fullName evidence="11">UDP-MurNAc-L-Ala-D-Glu:meso-diaminopimelate ligase</fullName>
        </alternativeName>
        <alternativeName>
            <fullName evidence="11">UDP-MurNAc-tripeptide synthetase</fullName>
        </alternativeName>
        <alternativeName>
            <fullName evidence="11">UDP-N-acetylmuramyl-tripeptide synthetase</fullName>
        </alternativeName>
    </domain>
    <domain>
        <recommendedName>
            <fullName evidence="12">UDP-N-acetylmuramoyl-tripeptide--D-alanyl-D-alanine ligase</fullName>
            <ecNumber evidence="12">6.3.2.10</ecNumber>
        </recommendedName>
        <alternativeName>
            <fullName evidence="12">D-alanyl-D-alanine-adding enzyme</fullName>
        </alternativeName>
    </domain>
</protein>
<dbReference type="eggNOG" id="COG0770">
    <property type="taxonomic scope" value="Bacteria"/>
</dbReference>
<dbReference type="NCBIfam" id="TIGR01143">
    <property type="entry name" value="murF"/>
    <property type="match status" value="1"/>
</dbReference>
<dbReference type="PROSITE" id="PS01011">
    <property type="entry name" value="FOLYLPOLYGLU_SYNT_1"/>
    <property type="match status" value="1"/>
</dbReference>
<dbReference type="Proteomes" id="UP000015350">
    <property type="component" value="Unassembled WGS sequence"/>
</dbReference>
<evidence type="ECO:0000256" key="1">
    <source>
        <dbReference type="ARBA" id="ARBA00005898"/>
    </source>
</evidence>
<dbReference type="InterPro" id="IPR012338">
    <property type="entry name" value="Beta-lactam/transpept-like"/>
</dbReference>
<dbReference type="GO" id="GO:0008360">
    <property type="term" value="P:regulation of cell shape"/>
    <property type="evidence" value="ECO:0007669"/>
    <property type="project" value="UniProtKB-KW"/>
</dbReference>
<evidence type="ECO:0000259" key="17">
    <source>
        <dbReference type="Pfam" id="PF01225"/>
    </source>
</evidence>
<dbReference type="SUPFAM" id="SSF63418">
    <property type="entry name" value="MurE/MurF N-terminal domain"/>
    <property type="match status" value="2"/>
</dbReference>
<feature type="short sequence motif" description="Meso-diaminopimelate recognition motif" evidence="11">
    <location>
        <begin position="581"/>
        <end position="584"/>
    </location>
</feature>
<evidence type="ECO:0000313" key="20">
    <source>
        <dbReference type="EMBL" id="EPY02976.1"/>
    </source>
</evidence>
<dbReference type="Gene3D" id="3.30.450.330">
    <property type="match status" value="1"/>
</dbReference>
<evidence type="ECO:0000259" key="19">
    <source>
        <dbReference type="Pfam" id="PF08245"/>
    </source>
</evidence>
<dbReference type="EMBL" id="AQPH01000006">
    <property type="protein sequence ID" value="EPY02976.1"/>
    <property type="molecule type" value="Genomic_DNA"/>
</dbReference>
<evidence type="ECO:0000256" key="5">
    <source>
        <dbReference type="ARBA" id="ARBA00022741"/>
    </source>
</evidence>
<dbReference type="NCBIfam" id="TIGR01085">
    <property type="entry name" value="murE"/>
    <property type="match status" value="1"/>
</dbReference>
<gene>
    <name evidence="11" type="primary">murE</name>
    <name evidence="12" type="synonym">murF</name>
    <name evidence="20" type="ORF">K678_02750</name>
</gene>
<dbReference type="InterPro" id="IPR004101">
    <property type="entry name" value="Mur_ligase_C"/>
</dbReference>
<dbReference type="UniPathway" id="UPA00219"/>
<comment type="subcellular location">
    <subcellularLocation>
        <location evidence="12 13">Cytoplasm</location>
    </subcellularLocation>
</comment>
<evidence type="ECO:0000256" key="12">
    <source>
        <dbReference type="HAMAP-Rule" id="MF_02019"/>
    </source>
</evidence>
<comment type="caution">
    <text evidence="20">The sequence shown here is derived from an EMBL/GenBank/DDBJ whole genome shotgun (WGS) entry which is preliminary data.</text>
</comment>
<feature type="domain" description="Penicillin-binding protein transpeptidase" evidence="16">
    <location>
        <begin position="1"/>
        <end position="122"/>
    </location>
</feature>
<dbReference type="Gene3D" id="3.40.1390.10">
    <property type="entry name" value="MurE/MurF, N-terminal domain"/>
    <property type="match status" value="2"/>
</dbReference>